<feature type="transmembrane region" description="Helical" evidence="1">
    <location>
        <begin position="78"/>
        <end position="97"/>
    </location>
</feature>
<evidence type="ECO:0008006" key="4">
    <source>
        <dbReference type="Google" id="ProtNLM"/>
    </source>
</evidence>
<feature type="transmembrane region" description="Helical" evidence="1">
    <location>
        <begin position="109"/>
        <end position="130"/>
    </location>
</feature>
<proteinExistence type="predicted"/>
<keyword evidence="1" id="KW-0472">Membrane</keyword>
<keyword evidence="1" id="KW-0812">Transmembrane</keyword>
<gene>
    <name evidence="2" type="ORF">PNW85_11910</name>
</gene>
<dbReference type="EMBL" id="JAQMLA010000035">
    <property type="protein sequence ID" value="MDB8687366.1"/>
    <property type="molecule type" value="Genomic_DNA"/>
</dbReference>
<dbReference type="Proteomes" id="UP001212160">
    <property type="component" value="Unassembled WGS sequence"/>
</dbReference>
<evidence type="ECO:0000256" key="1">
    <source>
        <dbReference type="SAM" id="Phobius"/>
    </source>
</evidence>
<comment type="caution">
    <text evidence="2">The sequence shown here is derived from an EMBL/GenBank/DDBJ whole genome shotgun (WGS) entry which is preliminary data.</text>
</comment>
<sequence length="209" mass="23842">MKFSQTIYLMAASPLPLIVYYLAFAPVLTLNGKQKGATAEWQSHHIRISLPLVLLSALWLMSVFHYGLEQVLIMEEKWYTLAFWFGLGAIFIIAFVLRTPKRLRGEGLFMIGLSLLLVAEPMMYAGNFALCGEEIHYPAKVLERNIEQDDDDDSLEYSLTVQLDDGTAFEFPVTEELYEMEESGTEFVVCQRENPLGVRMLDLHLPPEK</sequence>
<feature type="transmembrane region" description="Helical" evidence="1">
    <location>
        <begin position="48"/>
        <end position="66"/>
    </location>
</feature>
<name>A0AAW6DKW8_MEDGN</name>
<protein>
    <recommendedName>
        <fullName evidence="4">DUF4153 domain-containing protein</fullName>
    </recommendedName>
</protein>
<dbReference type="AlphaFoldDB" id="A0AAW6DKW8"/>
<organism evidence="2 3">
    <name type="scientific">Mediterraneibacter gnavus</name>
    <name type="common">Ruminococcus gnavus</name>
    <dbReference type="NCBI Taxonomy" id="33038"/>
    <lineage>
        <taxon>Bacteria</taxon>
        <taxon>Bacillati</taxon>
        <taxon>Bacillota</taxon>
        <taxon>Clostridia</taxon>
        <taxon>Lachnospirales</taxon>
        <taxon>Lachnospiraceae</taxon>
        <taxon>Mediterraneibacter</taxon>
    </lineage>
</organism>
<feature type="transmembrane region" description="Helical" evidence="1">
    <location>
        <begin position="6"/>
        <end position="28"/>
    </location>
</feature>
<accession>A0AAW6DKW8</accession>
<evidence type="ECO:0000313" key="3">
    <source>
        <dbReference type="Proteomes" id="UP001212160"/>
    </source>
</evidence>
<reference evidence="2" key="1">
    <citation type="submission" date="2023-01" db="EMBL/GenBank/DDBJ databases">
        <title>Human gut microbiome strain richness.</title>
        <authorList>
            <person name="Chen-Liaw A."/>
        </authorList>
    </citation>
    <scope>NUCLEOTIDE SEQUENCE</scope>
    <source>
        <strain evidence="2">RTP21484st1_H11_RTP21484_190118</strain>
    </source>
</reference>
<keyword evidence="1" id="KW-1133">Transmembrane helix</keyword>
<evidence type="ECO:0000313" key="2">
    <source>
        <dbReference type="EMBL" id="MDB8687366.1"/>
    </source>
</evidence>
<dbReference type="RefSeq" id="WP_243039510.1">
    <property type="nucleotide sequence ID" value="NZ_DAWDPA010000025.1"/>
</dbReference>